<dbReference type="EMBL" id="JAUYZG010000015">
    <property type="protein sequence ID" value="KAK2887758.1"/>
    <property type="molecule type" value="Genomic_DNA"/>
</dbReference>
<keyword evidence="3" id="KW-1185">Reference proteome</keyword>
<sequence>MEDGTNDREDQVHSVTEPPEDVEITVSTVGVMLTERELIFSGAGLAVLAIFLATVVAGGIVHSYGWQKGWAAAKRAGLTD</sequence>
<evidence type="ECO:0000313" key="3">
    <source>
        <dbReference type="Proteomes" id="UP001187343"/>
    </source>
</evidence>
<protein>
    <submittedName>
        <fullName evidence="2">Uncharacterized protein</fullName>
    </submittedName>
</protein>
<evidence type="ECO:0000256" key="1">
    <source>
        <dbReference type="SAM" id="Phobius"/>
    </source>
</evidence>
<feature type="transmembrane region" description="Helical" evidence="1">
    <location>
        <begin position="38"/>
        <end position="61"/>
    </location>
</feature>
<reference evidence="2" key="1">
    <citation type="submission" date="2023-08" db="EMBL/GenBank/DDBJ databases">
        <title>Chromosome-level Genome Assembly of mud carp (Cirrhinus molitorella).</title>
        <authorList>
            <person name="Liu H."/>
        </authorList>
    </citation>
    <scope>NUCLEOTIDE SEQUENCE</scope>
    <source>
        <strain evidence="2">Prfri</strain>
        <tissue evidence="2">Muscle</tissue>
    </source>
</reference>
<organism evidence="2 3">
    <name type="scientific">Cirrhinus molitorella</name>
    <name type="common">mud carp</name>
    <dbReference type="NCBI Taxonomy" id="172907"/>
    <lineage>
        <taxon>Eukaryota</taxon>
        <taxon>Metazoa</taxon>
        <taxon>Chordata</taxon>
        <taxon>Craniata</taxon>
        <taxon>Vertebrata</taxon>
        <taxon>Euteleostomi</taxon>
        <taxon>Actinopterygii</taxon>
        <taxon>Neopterygii</taxon>
        <taxon>Teleostei</taxon>
        <taxon>Ostariophysi</taxon>
        <taxon>Cypriniformes</taxon>
        <taxon>Cyprinidae</taxon>
        <taxon>Labeoninae</taxon>
        <taxon>Labeonini</taxon>
        <taxon>Cirrhinus</taxon>
    </lineage>
</organism>
<dbReference type="AlphaFoldDB" id="A0AA88PMV1"/>
<name>A0AA88PMV1_9TELE</name>
<accession>A0AA88PMV1</accession>
<keyword evidence="1" id="KW-0472">Membrane</keyword>
<evidence type="ECO:0000313" key="2">
    <source>
        <dbReference type="EMBL" id="KAK2887758.1"/>
    </source>
</evidence>
<keyword evidence="1" id="KW-1133">Transmembrane helix</keyword>
<comment type="caution">
    <text evidence="2">The sequence shown here is derived from an EMBL/GenBank/DDBJ whole genome shotgun (WGS) entry which is preliminary data.</text>
</comment>
<keyword evidence="1" id="KW-0812">Transmembrane</keyword>
<proteinExistence type="predicted"/>
<dbReference type="Proteomes" id="UP001187343">
    <property type="component" value="Unassembled WGS sequence"/>
</dbReference>
<gene>
    <name evidence="2" type="ORF">Q8A67_015986</name>
</gene>